<evidence type="ECO:0000313" key="2">
    <source>
        <dbReference type="EMBL" id="MEG3436064.1"/>
    </source>
</evidence>
<evidence type="ECO:0000313" key="3">
    <source>
        <dbReference type="Proteomes" id="UP001328733"/>
    </source>
</evidence>
<dbReference type="InterPro" id="IPR013486">
    <property type="entry name" value="SpoIID/LytB"/>
</dbReference>
<dbReference type="NCBIfam" id="TIGR02669">
    <property type="entry name" value="SpoIID_LytB"/>
    <property type="match status" value="1"/>
</dbReference>
<dbReference type="PANTHER" id="PTHR30032">
    <property type="entry name" value="N-ACETYLMURAMOYL-L-ALANINE AMIDASE-RELATED"/>
    <property type="match status" value="1"/>
</dbReference>
<sequence length="533" mass="60151">MLKTGQRNKIIGFSSIVVALVASIAFMPAAMAKDVLLRVGIVQRFGEDPKEQLTLAGTSGDKLTLRVVGEDGKASTLQTDRVKLEVIERPLASPVVEERVILSDHATFETAENSAKKWAKMGIKVEITQPDRWQVWAKREVYENPLLRRWLLASLQEKGYKQPYIDTALVKEKPQVSFVVNGTRYFPKDLEIESKKELIQVAENPTKTRLYGGSLRLQPNAYGTFTLVNNVPLETYLRGVVPHEIGPEAPDSAAKAQTIIARTYALRNLRRFQADNYELCADTHCQVYYGLTGTNPRADRAIAETRGLVLTYQNELVDALYSSTTGGITALFSDVWDGEERPYLRAVIDSPNRVWDISQQSLADENTFRQFINLKDGFNETGRKVFRWTKQASIADLNKDLGKYLERQKHPLASFKTIQWMEVTKRSPSGRILTLTIQTDKGMLELYKNEVRSAFGPPRSTLFYLDPVYDKNRQIQGYTFVGGGFGHGVGLSQFGSYNLARLGWTPEQILAFYYPGTKIQELNTSIILWSGRE</sequence>
<gene>
    <name evidence="2" type="ORF">V0288_02940</name>
</gene>
<keyword evidence="3" id="KW-1185">Reference proteome</keyword>
<dbReference type="PANTHER" id="PTHR30032:SF4">
    <property type="entry name" value="AMIDASE ENHANCER"/>
    <property type="match status" value="1"/>
</dbReference>
<dbReference type="Proteomes" id="UP001328733">
    <property type="component" value="Unassembled WGS sequence"/>
</dbReference>
<feature type="domain" description="Sporulation stage II protein D amidase enhancer LytB N-terminal" evidence="1">
    <location>
        <begin position="223"/>
        <end position="312"/>
    </location>
</feature>
<dbReference type="InterPro" id="IPR013693">
    <property type="entry name" value="SpoIID/LytB_N"/>
</dbReference>
<dbReference type="GO" id="GO:0030435">
    <property type="term" value="P:sporulation resulting in formation of a cellular spore"/>
    <property type="evidence" value="ECO:0007669"/>
    <property type="project" value="InterPro"/>
</dbReference>
<dbReference type="GO" id="GO:0030288">
    <property type="term" value="C:outer membrane-bounded periplasmic space"/>
    <property type="evidence" value="ECO:0007669"/>
    <property type="project" value="TreeGrafter"/>
</dbReference>
<dbReference type="EMBL" id="JBAFSM010000003">
    <property type="protein sequence ID" value="MEG3436064.1"/>
    <property type="molecule type" value="Genomic_DNA"/>
</dbReference>
<dbReference type="RefSeq" id="WP_332863513.1">
    <property type="nucleotide sequence ID" value="NZ_JBAFSM010000003.1"/>
</dbReference>
<name>A0AAW9QU27_9CHRO</name>
<accession>A0AAW9QU27</accession>
<reference evidence="2 3" key="1">
    <citation type="submission" date="2024-01" db="EMBL/GenBank/DDBJ databases">
        <title>Genomic insights into the taxonomy and metabolism of the cyanobacterium Pannus brasiliensis CCIBt3594.</title>
        <authorList>
            <person name="Machado M."/>
            <person name="Botero N.B."/>
            <person name="Andreote A.P.D."/>
            <person name="Feitosa A.M.T."/>
            <person name="Popin R."/>
            <person name="Sivonen K."/>
            <person name="Fiore M.F."/>
        </authorList>
    </citation>
    <scope>NUCLEOTIDE SEQUENCE [LARGE SCALE GENOMIC DNA]</scope>
    <source>
        <strain evidence="2 3">CCIBt3594</strain>
    </source>
</reference>
<organism evidence="2 3">
    <name type="scientific">Pannus brasiliensis CCIBt3594</name>
    <dbReference type="NCBI Taxonomy" id="1427578"/>
    <lineage>
        <taxon>Bacteria</taxon>
        <taxon>Bacillati</taxon>
        <taxon>Cyanobacteriota</taxon>
        <taxon>Cyanophyceae</taxon>
        <taxon>Oscillatoriophycideae</taxon>
        <taxon>Chroococcales</taxon>
        <taxon>Microcystaceae</taxon>
        <taxon>Pannus</taxon>
    </lineage>
</organism>
<comment type="caution">
    <text evidence="2">The sequence shown here is derived from an EMBL/GenBank/DDBJ whole genome shotgun (WGS) entry which is preliminary data.</text>
</comment>
<dbReference type="Pfam" id="PF08486">
    <property type="entry name" value="SpoIID"/>
    <property type="match status" value="1"/>
</dbReference>
<protein>
    <submittedName>
        <fullName evidence="2">SpoIID/LytB domain-containing protein</fullName>
    </submittedName>
</protein>
<proteinExistence type="predicted"/>
<dbReference type="InterPro" id="IPR051922">
    <property type="entry name" value="Bact_Sporulation_Assoc"/>
</dbReference>
<evidence type="ECO:0000259" key="1">
    <source>
        <dbReference type="Pfam" id="PF08486"/>
    </source>
</evidence>
<dbReference type="AlphaFoldDB" id="A0AAW9QU27"/>